<gene>
    <name evidence="2" type="ORF">LDC_1366</name>
</gene>
<reference evidence="2" key="2">
    <citation type="journal article" date="2011" name="Microb. Ecol.">
        <title>Taxonomic and Functional Metagenomic Profiling of the Microbial Community in the Anoxic Sediment of a Sub-saline Shallow Lake (Laguna de Carrizo, Central Spain).</title>
        <authorList>
            <person name="Ferrer M."/>
            <person name="Guazzaroni M.E."/>
            <person name="Richter M."/>
            <person name="Garcia-Salamanca A."/>
            <person name="Yarza P."/>
            <person name="Suarez-Suarez A."/>
            <person name="Solano J."/>
            <person name="Alcaide M."/>
            <person name="van Dillewijn P."/>
            <person name="Molina-Henares M.A."/>
            <person name="Lopez-Cortes N."/>
            <person name="Al-Ramahi Y."/>
            <person name="Guerrero C."/>
            <person name="Acosta A."/>
            <person name="de Eugenio L.I."/>
            <person name="Martinez V."/>
            <person name="Marques S."/>
            <person name="Rojo F."/>
            <person name="Santero E."/>
            <person name="Genilloud O."/>
            <person name="Perez-Perez J."/>
            <person name="Rossello-Mora R."/>
            <person name="Ramos J.L."/>
        </authorList>
    </citation>
    <scope>NUCLEOTIDE SEQUENCE</scope>
</reference>
<sequence>MKKYISMADVLRLSVSERIQFVEDIWDTIATVPENIQLTEPQKKELDKRLANYHKNSSAGSPWQEVKKRILSKK</sequence>
<protein>
    <recommendedName>
        <fullName evidence="3">Addiction module protein</fullName>
    </recommendedName>
</protein>
<evidence type="ECO:0000256" key="1">
    <source>
        <dbReference type="SAM" id="MobiDB-lite"/>
    </source>
</evidence>
<dbReference type="Pfam" id="PF09720">
    <property type="entry name" value="Unstab_antitox"/>
    <property type="match status" value="1"/>
</dbReference>
<comment type="caution">
    <text evidence="2">The sequence shown here is derived from an EMBL/GenBank/DDBJ whole genome shotgun (WGS) entry which is preliminary data.</text>
</comment>
<dbReference type="EMBL" id="ADZX01000437">
    <property type="protein sequence ID" value="EFK96610.1"/>
    <property type="molecule type" value="Genomic_DNA"/>
</dbReference>
<evidence type="ECO:0008006" key="3">
    <source>
        <dbReference type="Google" id="ProtNLM"/>
    </source>
</evidence>
<dbReference type="NCBIfam" id="TIGR02574">
    <property type="entry name" value="stabl_TIGR02574"/>
    <property type="match status" value="1"/>
</dbReference>
<organism evidence="2">
    <name type="scientific">sediment metagenome</name>
    <dbReference type="NCBI Taxonomy" id="749907"/>
    <lineage>
        <taxon>unclassified sequences</taxon>
        <taxon>metagenomes</taxon>
        <taxon>ecological metagenomes</taxon>
    </lineage>
</organism>
<dbReference type="InterPro" id="IPR013406">
    <property type="entry name" value="CHP02574_addiction_mod"/>
</dbReference>
<name>D9PIK8_9ZZZZ</name>
<dbReference type="AlphaFoldDB" id="D9PIK8"/>
<proteinExistence type="predicted"/>
<feature type="region of interest" description="Disordered" evidence="1">
    <location>
        <begin position="54"/>
        <end position="74"/>
    </location>
</feature>
<accession>D9PIK8</accession>
<evidence type="ECO:0000313" key="2">
    <source>
        <dbReference type="EMBL" id="EFK96610.1"/>
    </source>
</evidence>
<reference evidence="2" key="1">
    <citation type="submission" date="2010-07" db="EMBL/GenBank/DDBJ databases">
        <authorList>
            <consortium name="CONSOLIDER consortium CSD2007-00005"/>
            <person name="Guazzaroni M.-E."/>
            <person name="Richter M."/>
            <person name="Garcia-Salamanca A."/>
            <person name="Yarza P."/>
            <person name="Ferrer M."/>
        </authorList>
    </citation>
    <scope>NUCLEOTIDE SEQUENCE</scope>
</reference>